<name>A0A9P3CPF3_9PEZI</name>
<evidence type="ECO:0000256" key="1">
    <source>
        <dbReference type="SAM" id="MobiDB-lite"/>
    </source>
</evidence>
<comment type="caution">
    <text evidence="2">The sequence shown here is derived from an EMBL/GenBank/DDBJ whole genome shotgun (WGS) entry which is preliminary data.</text>
</comment>
<dbReference type="RefSeq" id="XP_044660723.1">
    <property type="nucleotide sequence ID" value="XM_044804788.1"/>
</dbReference>
<organism evidence="2 3">
    <name type="scientific">Cercospora kikuchii</name>
    <dbReference type="NCBI Taxonomy" id="84275"/>
    <lineage>
        <taxon>Eukaryota</taxon>
        <taxon>Fungi</taxon>
        <taxon>Dikarya</taxon>
        <taxon>Ascomycota</taxon>
        <taxon>Pezizomycotina</taxon>
        <taxon>Dothideomycetes</taxon>
        <taxon>Dothideomycetidae</taxon>
        <taxon>Mycosphaerellales</taxon>
        <taxon>Mycosphaerellaceae</taxon>
        <taxon>Cercospora</taxon>
    </lineage>
</organism>
<feature type="compositionally biased region" description="Acidic residues" evidence="1">
    <location>
        <begin position="67"/>
        <end position="91"/>
    </location>
</feature>
<sequence length="106" mass="11194">MSGSLVGVSLAISRGRADDDGSSTIPKEEAKADSKKSCTGMVAGDSHQKVAESSTASEPKASGEWGDIYDDISDDDEEEDDDEEDEVDGFDDAARPGQTATQYGWL</sequence>
<feature type="region of interest" description="Disordered" evidence="1">
    <location>
        <begin position="1"/>
        <end position="106"/>
    </location>
</feature>
<accession>A0A9P3CPF3</accession>
<dbReference type="GeneID" id="68294944"/>
<feature type="compositionally biased region" description="Basic and acidic residues" evidence="1">
    <location>
        <begin position="26"/>
        <end position="36"/>
    </location>
</feature>
<dbReference type="AlphaFoldDB" id="A0A9P3CPF3"/>
<protein>
    <submittedName>
        <fullName evidence="2">Uncharacterized protein</fullName>
    </submittedName>
</protein>
<dbReference type="Proteomes" id="UP000825890">
    <property type="component" value="Unassembled WGS sequence"/>
</dbReference>
<dbReference type="OrthoDB" id="10630798at2759"/>
<gene>
    <name evidence="2" type="ORF">CKM354_000936900</name>
</gene>
<dbReference type="EMBL" id="BOLY01000006">
    <property type="protein sequence ID" value="GIZ46236.1"/>
    <property type="molecule type" value="Genomic_DNA"/>
</dbReference>
<evidence type="ECO:0000313" key="3">
    <source>
        <dbReference type="Proteomes" id="UP000825890"/>
    </source>
</evidence>
<keyword evidence="3" id="KW-1185">Reference proteome</keyword>
<reference evidence="2 3" key="1">
    <citation type="submission" date="2021-01" db="EMBL/GenBank/DDBJ databases">
        <title>Cercospora kikuchii MAFF 305040 whole genome shotgun sequence.</title>
        <authorList>
            <person name="Kashiwa T."/>
            <person name="Suzuki T."/>
        </authorList>
    </citation>
    <scope>NUCLEOTIDE SEQUENCE [LARGE SCALE GENOMIC DNA]</scope>
    <source>
        <strain evidence="2 3">MAFF 305040</strain>
    </source>
</reference>
<evidence type="ECO:0000313" key="2">
    <source>
        <dbReference type="EMBL" id="GIZ46236.1"/>
    </source>
</evidence>
<proteinExistence type="predicted"/>